<feature type="compositionally biased region" description="Polar residues" evidence="9">
    <location>
        <begin position="729"/>
        <end position="739"/>
    </location>
</feature>
<proteinExistence type="predicted"/>
<feature type="transmembrane region" description="Helical" evidence="10">
    <location>
        <begin position="610"/>
        <end position="634"/>
    </location>
</feature>
<keyword evidence="10" id="KW-1133">Transmembrane helix</keyword>
<dbReference type="Proteomes" id="UP000507470">
    <property type="component" value="Unassembled WGS sequence"/>
</dbReference>
<keyword evidence="6" id="KW-1015">Disulfide bond</keyword>
<feature type="compositionally biased region" description="Basic and acidic residues" evidence="9">
    <location>
        <begin position="673"/>
        <end position="687"/>
    </location>
</feature>
<dbReference type="InterPro" id="IPR001590">
    <property type="entry name" value="Peptidase_M12B"/>
</dbReference>
<evidence type="ECO:0000256" key="7">
    <source>
        <dbReference type="ARBA" id="ARBA00023180"/>
    </source>
</evidence>
<evidence type="ECO:0000259" key="11">
    <source>
        <dbReference type="PROSITE" id="PS50215"/>
    </source>
</evidence>
<dbReference type="Gene3D" id="3.40.390.10">
    <property type="entry name" value="Collagenase (Catalytic Domain)"/>
    <property type="match status" value="1"/>
</dbReference>
<keyword evidence="4 8" id="KW-0862">Zinc</keyword>
<dbReference type="GO" id="GO:0046872">
    <property type="term" value="F:metal ion binding"/>
    <property type="evidence" value="ECO:0007669"/>
    <property type="project" value="UniProtKB-KW"/>
</dbReference>
<dbReference type="OrthoDB" id="6288176at2759"/>
<keyword evidence="1" id="KW-0645">Protease</keyword>
<evidence type="ECO:0000256" key="4">
    <source>
        <dbReference type="ARBA" id="ARBA00022833"/>
    </source>
</evidence>
<keyword evidence="2 8" id="KW-0479">Metal-binding</keyword>
<name>A0A6J8E3N3_MYTCO</name>
<dbReference type="PROSITE" id="PS50215">
    <property type="entry name" value="ADAM_MEPRO"/>
    <property type="match status" value="1"/>
</dbReference>
<dbReference type="Pfam" id="PF13582">
    <property type="entry name" value="Reprolysin_3"/>
    <property type="match status" value="1"/>
</dbReference>
<dbReference type="InterPro" id="IPR024079">
    <property type="entry name" value="MetalloPept_cat_dom_sf"/>
</dbReference>
<feature type="region of interest" description="Disordered" evidence="9">
    <location>
        <begin position="661"/>
        <end position="739"/>
    </location>
</feature>
<dbReference type="EMBL" id="CACVKT020008352">
    <property type="protein sequence ID" value="CAC5414678.1"/>
    <property type="molecule type" value="Genomic_DNA"/>
</dbReference>
<feature type="binding site" evidence="8">
    <location>
        <position position="259"/>
    </location>
    <ligand>
        <name>Zn(2+)</name>
        <dbReference type="ChEBI" id="CHEBI:29105"/>
        <note>catalytic</note>
    </ligand>
</feature>
<dbReference type="InterPro" id="IPR041645">
    <property type="entry name" value="ADAMTS_CR_2"/>
</dbReference>
<dbReference type="SUPFAM" id="SSF55486">
    <property type="entry name" value="Metalloproteases ('zincins'), catalytic domain"/>
    <property type="match status" value="1"/>
</dbReference>
<organism evidence="12 13">
    <name type="scientific">Mytilus coruscus</name>
    <name type="common">Sea mussel</name>
    <dbReference type="NCBI Taxonomy" id="42192"/>
    <lineage>
        <taxon>Eukaryota</taxon>
        <taxon>Metazoa</taxon>
        <taxon>Spiralia</taxon>
        <taxon>Lophotrochozoa</taxon>
        <taxon>Mollusca</taxon>
        <taxon>Bivalvia</taxon>
        <taxon>Autobranchia</taxon>
        <taxon>Pteriomorphia</taxon>
        <taxon>Mytilida</taxon>
        <taxon>Mytiloidea</taxon>
        <taxon>Mytilidae</taxon>
        <taxon>Mytilinae</taxon>
        <taxon>Mytilus</taxon>
    </lineage>
</organism>
<dbReference type="Pfam" id="PF17771">
    <property type="entry name" value="ADAMTS_CR_2"/>
    <property type="match status" value="1"/>
</dbReference>
<evidence type="ECO:0000256" key="3">
    <source>
        <dbReference type="ARBA" id="ARBA00022801"/>
    </source>
</evidence>
<feature type="compositionally biased region" description="Polar residues" evidence="9">
    <location>
        <begin position="692"/>
        <end position="705"/>
    </location>
</feature>
<dbReference type="Gene3D" id="3.40.1620.60">
    <property type="match status" value="1"/>
</dbReference>
<dbReference type="AlphaFoldDB" id="A0A6J8E3N3"/>
<keyword evidence="13" id="KW-1185">Reference proteome</keyword>
<keyword evidence="5" id="KW-0482">Metalloprotease</keyword>
<keyword evidence="10" id="KW-0812">Transmembrane</keyword>
<evidence type="ECO:0000313" key="13">
    <source>
        <dbReference type="Proteomes" id="UP000507470"/>
    </source>
</evidence>
<accession>A0A6J8E3N3</accession>
<evidence type="ECO:0000256" key="8">
    <source>
        <dbReference type="PROSITE-ProRule" id="PRU00276"/>
    </source>
</evidence>
<feature type="active site" evidence="8">
    <location>
        <position position="260"/>
    </location>
</feature>
<evidence type="ECO:0000256" key="2">
    <source>
        <dbReference type="ARBA" id="ARBA00022723"/>
    </source>
</evidence>
<evidence type="ECO:0000256" key="5">
    <source>
        <dbReference type="ARBA" id="ARBA00023049"/>
    </source>
</evidence>
<reference evidence="12 13" key="1">
    <citation type="submission" date="2020-06" db="EMBL/GenBank/DDBJ databases">
        <authorList>
            <person name="Li R."/>
            <person name="Bekaert M."/>
        </authorList>
    </citation>
    <scope>NUCLEOTIDE SEQUENCE [LARGE SCALE GENOMIC DNA]</scope>
    <source>
        <strain evidence="13">wild</strain>
    </source>
</reference>
<dbReference type="GO" id="GO:0006508">
    <property type="term" value="P:proteolysis"/>
    <property type="evidence" value="ECO:0007669"/>
    <property type="project" value="UniProtKB-KW"/>
</dbReference>
<gene>
    <name evidence="12" type="ORF">MCOR_47435</name>
</gene>
<feature type="transmembrane region" description="Helical" evidence="10">
    <location>
        <begin position="769"/>
        <end position="790"/>
    </location>
</feature>
<protein>
    <recommendedName>
        <fullName evidence="11">Peptidase M12B domain-containing protein</fullName>
    </recommendedName>
</protein>
<evidence type="ECO:0000256" key="6">
    <source>
        <dbReference type="ARBA" id="ARBA00023157"/>
    </source>
</evidence>
<dbReference type="GO" id="GO:0004222">
    <property type="term" value="F:metalloendopeptidase activity"/>
    <property type="evidence" value="ECO:0007669"/>
    <property type="project" value="InterPro"/>
</dbReference>
<evidence type="ECO:0000256" key="1">
    <source>
        <dbReference type="ARBA" id="ARBA00022670"/>
    </source>
</evidence>
<feature type="domain" description="Peptidase M12B" evidence="11">
    <location>
        <begin position="98"/>
        <end position="315"/>
    </location>
</feature>
<evidence type="ECO:0000313" key="12">
    <source>
        <dbReference type="EMBL" id="CAC5414678.1"/>
    </source>
</evidence>
<feature type="binding site" evidence="8">
    <location>
        <position position="263"/>
    </location>
    <ligand>
        <name>Zn(2+)</name>
        <dbReference type="ChEBI" id="CHEBI:29105"/>
        <note>catalytic</note>
    </ligand>
</feature>
<keyword evidence="10" id="KW-0472">Membrane</keyword>
<keyword evidence="3" id="KW-0378">Hydrolase</keyword>
<evidence type="ECO:0000256" key="10">
    <source>
        <dbReference type="SAM" id="Phobius"/>
    </source>
</evidence>
<sequence>MHLDQILVLTQFYQCVTKECLFQAEKLIRLNSTAVIENYLLFGTFHIDGQLHILEPSSNGDHSIIIPEVQLFDWNVPISENKVTQNNASRKKRASGNYQIELLMVIDYSAYQFWLSEKNNDVNAALNAIGQFYAYMIKGIDLRYKNIPGVSFTMDIKTAGLYILQDAASAPFTENNTDCQSSSRCTLDSGTTLAAFRDWIQTPGIPAHDHAMLFTRHDITLLDSSNATGYAYLGAMCTDQSVSMVEEDFNFISQTIAAHELAHSLNAVHDELDNTCLLANHNIMAAVSQAISGSTSTNPWKFSSCSGQEIDTRINMIESSGNNCLLTTVSNNHNSLNSYLMQSIGQSYTADQQCQMAFGDSSFVCRLPYVNDGSFQTACTGLWCVNPNLANQCSLILPAERTSCGNGKWCEGYQCVTSSNAPALTENCVFGDQTGVIVLQQTCASLILQQSYRCYNPTIYPQCCKSCNNIATGVTGCEFGDKSDCSAITNYDCYAGNNGENCCNTCSPYITNIPDCKYGDRSDCSNITAGFQCYGNNGNTCCQTCTQYTTTISDCEYGDKANNCQVNSCTTYSDTYRNLCCYTCNGITQSSSTPSQIDTTTNKTTELPVWVIPVAISAGCLLLLIVIIVIVCCIRMSRRSHSELSKAPLGHVVHHDKIRYQKNNALQGGPRKQQTELRKPSSKEEIRPPQVKRQSSNGAIKTQPKTRPISKDAFPSQGNRGFSRPPTGRQVSRGNILPSQRSNRETYKYGVYNNVFIPQINITHRIVNMLVKAAFSVFIFLIFLVAVNALCSHPCSRINRGTFVDEQNTYTFSCTNTSILSVNGGEELRECYTRLGAFLVVRNGNRYRCVKHTLYDRTARIIFVYVTPYRTFLTEPSICDVCSGTFTSALFVALGCNRPPLCPITDYANDRPCTGCEPQEDDGLGCSRCKTCKRRYN</sequence>
<comment type="caution">
    <text evidence="8">Lacks conserved residue(s) required for the propagation of feature annotation.</text>
</comment>
<feature type="binding site" evidence="8">
    <location>
        <position position="269"/>
    </location>
    <ligand>
        <name>Zn(2+)</name>
        <dbReference type="ChEBI" id="CHEBI:29105"/>
        <note>catalytic</note>
    </ligand>
</feature>
<evidence type="ECO:0000256" key="9">
    <source>
        <dbReference type="SAM" id="MobiDB-lite"/>
    </source>
</evidence>
<keyword evidence="7" id="KW-0325">Glycoprotein</keyword>